<dbReference type="EMBL" id="JBHSON010000003">
    <property type="protein sequence ID" value="MFC5744611.1"/>
    <property type="molecule type" value="Genomic_DNA"/>
</dbReference>
<dbReference type="Pfam" id="PF13845">
    <property type="entry name" value="Septum_form"/>
    <property type="match status" value="1"/>
</dbReference>
<dbReference type="Proteomes" id="UP001596074">
    <property type="component" value="Unassembled WGS sequence"/>
</dbReference>
<protein>
    <submittedName>
        <fullName evidence="3">Septum formation family protein</fullName>
    </submittedName>
</protein>
<dbReference type="RefSeq" id="WP_378279924.1">
    <property type="nucleotide sequence ID" value="NZ_JBHSON010000003.1"/>
</dbReference>
<feature type="domain" description="Septum formation-related" evidence="2">
    <location>
        <begin position="117"/>
        <end position="277"/>
    </location>
</feature>
<evidence type="ECO:0000313" key="4">
    <source>
        <dbReference type="Proteomes" id="UP001596074"/>
    </source>
</evidence>
<feature type="region of interest" description="Disordered" evidence="1">
    <location>
        <begin position="41"/>
        <end position="66"/>
    </location>
</feature>
<gene>
    <name evidence="3" type="ORF">ACFPZN_03165</name>
</gene>
<feature type="compositionally biased region" description="Low complexity" evidence="1">
    <location>
        <begin position="44"/>
        <end position="66"/>
    </location>
</feature>
<accession>A0ABW0ZMV3</accession>
<proteinExistence type="predicted"/>
<sequence length="292" mass="30347">MTIRQARQAFGRRAPGRPAAVHHVTATALVMALAGGCSSGGADGPTASGASAKPATTPATAMSSAAPGAPFQAGECFDPQAGAKGWGDCSRPHDYEVMLAQRLPDRVVGDYVRTEMRRACHAALPTYLKSPDANASRLQAATAGPSRGKDGARWFACLVSEEGPDGRPRRRTGSLAGALAGGLGSFQKCLVGEPLDDGPPRIVPCDRPHRSEAVPGVLVLGRPTDQPPDLEEMTSRALDHCKKAVDAHVGRGRSGVRPSGLSPLPEEWAEGETTATCYAVTKKPVTGSLRGR</sequence>
<reference evidence="4" key="1">
    <citation type="journal article" date="2019" name="Int. J. Syst. Evol. Microbiol.">
        <title>The Global Catalogue of Microorganisms (GCM) 10K type strain sequencing project: providing services to taxonomists for standard genome sequencing and annotation.</title>
        <authorList>
            <consortium name="The Broad Institute Genomics Platform"/>
            <consortium name="The Broad Institute Genome Sequencing Center for Infectious Disease"/>
            <person name="Wu L."/>
            <person name="Ma J."/>
        </authorList>
    </citation>
    <scope>NUCLEOTIDE SEQUENCE [LARGE SCALE GENOMIC DNA]</scope>
    <source>
        <strain evidence="4">KCTC 42087</strain>
    </source>
</reference>
<organism evidence="3 4">
    <name type="scientific">Actinomadura rugatobispora</name>
    <dbReference type="NCBI Taxonomy" id="1994"/>
    <lineage>
        <taxon>Bacteria</taxon>
        <taxon>Bacillati</taxon>
        <taxon>Actinomycetota</taxon>
        <taxon>Actinomycetes</taxon>
        <taxon>Streptosporangiales</taxon>
        <taxon>Thermomonosporaceae</taxon>
        <taxon>Actinomadura</taxon>
    </lineage>
</organism>
<evidence type="ECO:0000256" key="1">
    <source>
        <dbReference type="SAM" id="MobiDB-lite"/>
    </source>
</evidence>
<keyword evidence="4" id="KW-1185">Reference proteome</keyword>
<evidence type="ECO:0000259" key="2">
    <source>
        <dbReference type="Pfam" id="PF13845"/>
    </source>
</evidence>
<comment type="caution">
    <text evidence="3">The sequence shown here is derived from an EMBL/GenBank/DDBJ whole genome shotgun (WGS) entry which is preliminary data.</text>
</comment>
<name>A0ABW0ZMV3_9ACTN</name>
<evidence type="ECO:0000313" key="3">
    <source>
        <dbReference type="EMBL" id="MFC5744611.1"/>
    </source>
</evidence>
<dbReference type="InterPro" id="IPR026004">
    <property type="entry name" value="Septum_form"/>
</dbReference>